<feature type="domain" description="UspA" evidence="3">
    <location>
        <begin position="5"/>
        <end position="141"/>
    </location>
</feature>
<dbReference type="Gene3D" id="3.40.50.620">
    <property type="entry name" value="HUPs"/>
    <property type="match status" value="1"/>
</dbReference>
<protein>
    <recommendedName>
        <fullName evidence="2">Universal stress protein</fullName>
    </recommendedName>
</protein>
<dbReference type="RefSeq" id="WP_394842322.1">
    <property type="nucleotide sequence ID" value="NZ_CP089982.1"/>
</dbReference>
<gene>
    <name evidence="4" type="ORF">LZC95_35265</name>
</gene>
<keyword evidence="5" id="KW-1185">Reference proteome</keyword>
<evidence type="ECO:0000259" key="3">
    <source>
        <dbReference type="Pfam" id="PF00582"/>
    </source>
</evidence>
<dbReference type="InterPro" id="IPR006015">
    <property type="entry name" value="Universal_stress_UspA"/>
</dbReference>
<evidence type="ECO:0000313" key="5">
    <source>
        <dbReference type="Proteomes" id="UP001379533"/>
    </source>
</evidence>
<reference evidence="4 5" key="1">
    <citation type="submission" date="2021-12" db="EMBL/GenBank/DDBJ databases">
        <title>Discovery of the Pendulisporaceae a myxobacterial family with distinct sporulation behavior and unique specialized metabolism.</title>
        <authorList>
            <person name="Garcia R."/>
            <person name="Popoff A."/>
            <person name="Bader C.D."/>
            <person name="Loehr J."/>
            <person name="Walesch S."/>
            <person name="Walt C."/>
            <person name="Boldt J."/>
            <person name="Bunk B."/>
            <person name="Haeckl F.J.F.P.J."/>
            <person name="Gunesch A.P."/>
            <person name="Birkelbach J."/>
            <person name="Nuebel U."/>
            <person name="Pietschmann T."/>
            <person name="Bach T."/>
            <person name="Mueller R."/>
        </authorList>
    </citation>
    <scope>NUCLEOTIDE SEQUENCE [LARGE SCALE GENOMIC DNA]</scope>
    <source>
        <strain evidence="4 5">MSr12523</strain>
    </source>
</reference>
<dbReference type="PANTHER" id="PTHR46268:SF6">
    <property type="entry name" value="UNIVERSAL STRESS PROTEIN UP12"/>
    <property type="match status" value="1"/>
</dbReference>
<dbReference type="CDD" id="cd00293">
    <property type="entry name" value="USP-like"/>
    <property type="match status" value="1"/>
</dbReference>
<accession>A0ABZ2K3I7</accession>
<proteinExistence type="inferred from homology"/>
<dbReference type="InterPro" id="IPR014729">
    <property type="entry name" value="Rossmann-like_a/b/a_fold"/>
</dbReference>
<evidence type="ECO:0000313" key="4">
    <source>
        <dbReference type="EMBL" id="WXA91700.1"/>
    </source>
</evidence>
<evidence type="ECO:0000256" key="2">
    <source>
        <dbReference type="PIRNR" id="PIRNR006276"/>
    </source>
</evidence>
<dbReference type="InterPro" id="IPR006016">
    <property type="entry name" value="UspA"/>
</dbReference>
<name>A0ABZ2K3I7_9BACT</name>
<organism evidence="4 5">
    <name type="scientific">Pendulispora brunnea</name>
    <dbReference type="NCBI Taxonomy" id="2905690"/>
    <lineage>
        <taxon>Bacteria</taxon>
        <taxon>Pseudomonadati</taxon>
        <taxon>Myxococcota</taxon>
        <taxon>Myxococcia</taxon>
        <taxon>Myxococcales</taxon>
        <taxon>Sorangiineae</taxon>
        <taxon>Pendulisporaceae</taxon>
        <taxon>Pendulispora</taxon>
    </lineage>
</organism>
<keyword evidence="2" id="KW-0963">Cytoplasm</keyword>
<dbReference type="Proteomes" id="UP001379533">
    <property type="component" value="Chromosome"/>
</dbReference>
<dbReference type="PANTHER" id="PTHR46268">
    <property type="entry name" value="STRESS RESPONSE PROTEIN NHAX"/>
    <property type="match status" value="1"/>
</dbReference>
<comment type="subcellular location">
    <subcellularLocation>
        <location evidence="2">Cytoplasm</location>
    </subcellularLocation>
</comment>
<dbReference type="Pfam" id="PF00582">
    <property type="entry name" value="Usp"/>
    <property type="match status" value="1"/>
</dbReference>
<dbReference type="PRINTS" id="PR01438">
    <property type="entry name" value="UNVRSLSTRESS"/>
</dbReference>
<comment type="similarity">
    <text evidence="1 2">Belongs to the universal stress protein A family.</text>
</comment>
<dbReference type="EMBL" id="CP089982">
    <property type="protein sequence ID" value="WXA91700.1"/>
    <property type="molecule type" value="Genomic_DNA"/>
</dbReference>
<sequence>MNLPKQILVPTDFSPCADEALDYAVALAEKLGAKVIVMHAYEIPVVGFPDGAYITGADEAARILTATQENLDALIAKHERGAASLKGLLKNGEPSESIVAAARDVSADLIVMGTHGRRGLAHALLGSVAERVVRSSPCPVLTLGAQTVRPDAVLARS</sequence>
<evidence type="ECO:0000256" key="1">
    <source>
        <dbReference type="ARBA" id="ARBA00008791"/>
    </source>
</evidence>
<dbReference type="PIRSF" id="PIRSF006276">
    <property type="entry name" value="UspA"/>
    <property type="match status" value="1"/>
</dbReference>
<dbReference type="SUPFAM" id="SSF52402">
    <property type="entry name" value="Adenine nucleotide alpha hydrolases-like"/>
    <property type="match status" value="1"/>
</dbReference>